<evidence type="ECO:0000259" key="2">
    <source>
        <dbReference type="PROSITE" id="PS50108"/>
    </source>
</evidence>
<evidence type="ECO:0000313" key="4">
    <source>
        <dbReference type="Proteomes" id="UP000024404"/>
    </source>
</evidence>
<sequence>MKVKLEEVSTPTHFEHLVHIENLQSNANNFVVTELSHDPIIRNIFNMIEKNITEMDSNTISVTAPTNNDNITELYLESNMKSQESNPENVTVYIHDIETYDNLNNFAVSSCILDEKQSVQKRNNLKLNLKCRRRASDVDKDQSIPSTLTQSFEEKDNQNSSKSFLMLPTQRNLVSTSSSDSIETTSPITPITPKSVPFQYSDPQKQGATYDDLISENTRKLISPLCENQEAIIVDSKITDMNGSEQKFIDIKDQMEIQQALKQLDDALDEQITTESFLTLNPNKSNAEMFERKTESMKSKDSKKSVKQLVEMLNSKQLQFRMWNIPPKLQPVVANQNSDFTSDSEDNTEIETSSYISGLELNADSDMSHKQSKPSLIGVNIFDFGDGKSIAEIIAEKRSYKNCSLQKLPPTSPKPILNKPLSIPKVNISDEDEEHNWLLPSSSQSIPSSEKPLFNDRKSKIQEKHQKTSSFEMLPTVIKVHDTESHPVTHVSTAIPSNISTIRKDSSQQQSSEVQYVIINNIYENLSESGNEKYLETSFDGPIAMTLISESKNGRTKKKLTQTCDKNASHMLHERQQRKDSVDKGKLFGDNTSTVISISSDDTTNHVHDVKWRNDHVNRVNFDKSIENDRNSGPIPAPRACFKRNSYDSVSDKQMMQRSTSMCSTSINKESNDSAVKSIPNNIRQYPTITNRSFSMSIPETARIPDEKLLKRPKPAPRQIDSIKRAITTVDVPEIANRNFDKESKRPVPIPRQSKLKAALNDDLLKKNAFAVTKIQHGIVNRPESMITIAKTMNKVNEEDSSRNEWMLRL</sequence>
<dbReference type="AlphaFoldDB" id="A0A2K6WJ17"/>
<dbReference type="OMA" id="QKWLLPS"/>
<dbReference type="EnsemblMetazoa" id="OVOC8893.2">
    <property type="protein sequence ID" value="OVOC8893.2"/>
    <property type="gene ID" value="WBGene00245702"/>
</dbReference>
<proteinExistence type="predicted"/>
<dbReference type="PROSITE" id="PS50108">
    <property type="entry name" value="CRIB"/>
    <property type="match status" value="1"/>
</dbReference>
<evidence type="ECO:0000313" key="3">
    <source>
        <dbReference type="EnsemblMetazoa" id="OVOC8893.1"/>
    </source>
</evidence>
<dbReference type="STRING" id="6282.A0A2K6WJ17"/>
<dbReference type="EnsemblMetazoa" id="OVOC8893.1">
    <property type="protein sequence ID" value="OVOC8893.1"/>
    <property type="gene ID" value="WBGene00245702"/>
</dbReference>
<keyword evidence="4" id="KW-1185">Reference proteome</keyword>
<organism evidence="3 4">
    <name type="scientific">Onchocerca volvulus</name>
    <dbReference type="NCBI Taxonomy" id="6282"/>
    <lineage>
        <taxon>Eukaryota</taxon>
        <taxon>Metazoa</taxon>
        <taxon>Ecdysozoa</taxon>
        <taxon>Nematoda</taxon>
        <taxon>Chromadorea</taxon>
        <taxon>Rhabditida</taxon>
        <taxon>Spirurina</taxon>
        <taxon>Spiruromorpha</taxon>
        <taxon>Filarioidea</taxon>
        <taxon>Onchocercidae</taxon>
        <taxon>Onchocerca</taxon>
    </lineage>
</organism>
<protein>
    <submittedName>
        <fullName evidence="3">CRIB domain-containing protein</fullName>
    </submittedName>
</protein>
<dbReference type="InterPro" id="IPR000095">
    <property type="entry name" value="CRIB_dom"/>
</dbReference>
<feature type="region of interest" description="Disordered" evidence="1">
    <location>
        <begin position="175"/>
        <end position="203"/>
    </location>
</feature>
<name>A0A2K6WJ17_ONCVO</name>
<reference evidence="4" key="1">
    <citation type="submission" date="2013-10" db="EMBL/GenBank/DDBJ databases">
        <title>Genome sequencing of Onchocerca volvulus.</title>
        <authorList>
            <person name="Cotton J."/>
            <person name="Tsai J."/>
            <person name="Stanley E."/>
            <person name="Tracey A."/>
            <person name="Holroyd N."/>
            <person name="Lustigman S."/>
            <person name="Berriman M."/>
        </authorList>
    </citation>
    <scope>NUCLEOTIDE SEQUENCE</scope>
</reference>
<feature type="region of interest" description="Disordered" evidence="1">
    <location>
        <begin position="136"/>
        <end position="160"/>
    </location>
</feature>
<evidence type="ECO:0000256" key="1">
    <source>
        <dbReference type="SAM" id="MobiDB-lite"/>
    </source>
</evidence>
<dbReference type="Proteomes" id="UP000024404">
    <property type="component" value="Unassembled WGS sequence"/>
</dbReference>
<feature type="compositionally biased region" description="Low complexity" evidence="1">
    <location>
        <begin position="175"/>
        <end position="195"/>
    </location>
</feature>
<feature type="domain" description="CRIB" evidence="2">
    <location>
        <begin position="8"/>
        <end position="21"/>
    </location>
</feature>
<accession>A0A2K6WJ17</accession>
<dbReference type="EMBL" id="CMVM020000250">
    <property type="status" value="NOT_ANNOTATED_CDS"/>
    <property type="molecule type" value="Genomic_DNA"/>
</dbReference>
<reference evidence="3" key="2">
    <citation type="submission" date="2018-02" db="UniProtKB">
        <authorList>
            <consortium name="EnsemblMetazoa"/>
        </authorList>
    </citation>
    <scope>IDENTIFICATION</scope>
</reference>